<dbReference type="EMBL" id="JAPUFD010000001">
    <property type="protein sequence ID" value="MDI1485263.1"/>
    <property type="molecule type" value="Genomic_DNA"/>
</dbReference>
<dbReference type="InterPro" id="IPR008984">
    <property type="entry name" value="SMAD_FHA_dom_sf"/>
</dbReference>
<evidence type="ECO:0000313" key="7">
    <source>
        <dbReference type="EMBL" id="MDI1485263.1"/>
    </source>
</evidence>
<feature type="compositionally biased region" description="Polar residues" evidence="4">
    <location>
        <begin position="666"/>
        <end position="679"/>
    </location>
</feature>
<feature type="compositionally biased region" description="Basic and acidic residues" evidence="4">
    <location>
        <begin position="22"/>
        <end position="34"/>
    </location>
</feature>
<dbReference type="GO" id="GO:0060962">
    <property type="term" value="P:regulation of ribosomal protein gene transcription by RNA polymerase II"/>
    <property type="evidence" value="ECO:0007669"/>
    <property type="project" value="InterPro"/>
</dbReference>
<feature type="region of interest" description="Disordered" evidence="4">
    <location>
        <begin position="114"/>
        <end position="190"/>
    </location>
</feature>
<dbReference type="PRINTS" id="PR00053">
    <property type="entry name" value="FORKHEAD"/>
</dbReference>
<feature type="compositionally biased region" description="Low complexity" evidence="4">
    <location>
        <begin position="576"/>
        <end position="585"/>
    </location>
</feature>
<evidence type="ECO:0000259" key="5">
    <source>
        <dbReference type="PROSITE" id="PS50006"/>
    </source>
</evidence>
<evidence type="ECO:0000259" key="6">
    <source>
        <dbReference type="PROSITE" id="PS50039"/>
    </source>
</evidence>
<feature type="compositionally biased region" description="Polar residues" evidence="4">
    <location>
        <begin position="181"/>
        <end position="190"/>
    </location>
</feature>
<evidence type="ECO:0000313" key="8">
    <source>
        <dbReference type="Proteomes" id="UP001161017"/>
    </source>
</evidence>
<keyword evidence="8" id="KW-1185">Reference proteome</keyword>
<feature type="compositionally biased region" description="Polar residues" evidence="4">
    <location>
        <begin position="35"/>
        <end position="46"/>
    </location>
</feature>
<feature type="compositionally biased region" description="Basic residues" evidence="4">
    <location>
        <begin position="404"/>
        <end position="414"/>
    </location>
</feature>
<dbReference type="AlphaFoldDB" id="A0AA43QET9"/>
<keyword evidence="1 3" id="KW-0238">DNA-binding</keyword>
<feature type="compositionally biased region" description="Pro residues" evidence="4">
    <location>
        <begin position="621"/>
        <end position="632"/>
    </location>
</feature>
<dbReference type="SMART" id="SM00339">
    <property type="entry name" value="FH"/>
    <property type="match status" value="1"/>
</dbReference>
<proteinExistence type="predicted"/>
<comment type="subcellular location">
    <subcellularLocation>
        <location evidence="3">Nucleus</location>
    </subcellularLocation>
</comment>
<feature type="compositionally biased region" description="Acidic residues" evidence="4">
    <location>
        <begin position="294"/>
        <end position="321"/>
    </location>
</feature>
<dbReference type="Pfam" id="PF00250">
    <property type="entry name" value="Forkhead"/>
    <property type="match status" value="1"/>
</dbReference>
<dbReference type="Gene3D" id="1.10.10.10">
    <property type="entry name" value="Winged helix-like DNA-binding domain superfamily/Winged helix DNA-binding domain"/>
    <property type="match status" value="1"/>
</dbReference>
<dbReference type="Proteomes" id="UP001161017">
    <property type="component" value="Unassembled WGS sequence"/>
</dbReference>
<feature type="region of interest" description="Disordered" evidence="4">
    <location>
        <begin position="283"/>
        <end position="473"/>
    </location>
</feature>
<dbReference type="SUPFAM" id="SSF49879">
    <property type="entry name" value="SMAD/FHA domain"/>
    <property type="match status" value="1"/>
</dbReference>
<dbReference type="InterPro" id="IPR000253">
    <property type="entry name" value="FHA_dom"/>
</dbReference>
<feature type="domain" description="Fork-head" evidence="6">
    <location>
        <begin position="474"/>
        <end position="562"/>
    </location>
</feature>
<feature type="domain" description="FHA" evidence="5">
    <location>
        <begin position="213"/>
        <end position="250"/>
    </location>
</feature>
<feature type="DNA-binding region" description="Fork-head" evidence="3">
    <location>
        <begin position="474"/>
        <end position="562"/>
    </location>
</feature>
<dbReference type="Gene3D" id="2.60.200.20">
    <property type="match status" value="1"/>
</dbReference>
<evidence type="ECO:0000256" key="3">
    <source>
        <dbReference type="PROSITE-ProRule" id="PRU00089"/>
    </source>
</evidence>
<feature type="region of interest" description="Disordered" evidence="4">
    <location>
        <begin position="556"/>
        <end position="724"/>
    </location>
</feature>
<dbReference type="GO" id="GO:0005634">
    <property type="term" value="C:nucleus"/>
    <property type="evidence" value="ECO:0007669"/>
    <property type="project" value="UniProtKB-SubCell"/>
</dbReference>
<feature type="compositionally biased region" description="Basic and acidic residues" evidence="4">
    <location>
        <begin position="142"/>
        <end position="171"/>
    </location>
</feature>
<dbReference type="PANTHER" id="PTHR21712:SF29">
    <property type="entry name" value="PRE-RRNA-PROCESSING PROTEIN FHL1"/>
    <property type="match status" value="1"/>
</dbReference>
<name>A0AA43QET9_9LECA</name>
<dbReference type="InterPro" id="IPR001766">
    <property type="entry name" value="Fork_head_dom"/>
</dbReference>
<organism evidence="7 8">
    <name type="scientific">Ramalina farinacea</name>
    <dbReference type="NCBI Taxonomy" id="258253"/>
    <lineage>
        <taxon>Eukaryota</taxon>
        <taxon>Fungi</taxon>
        <taxon>Dikarya</taxon>
        <taxon>Ascomycota</taxon>
        <taxon>Pezizomycotina</taxon>
        <taxon>Lecanoromycetes</taxon>
        <taxon>OSLEUM clade</taxon>
        <taxon>Lecanoromycetidae</taxon>
        <taxon>Lecanorales</taxon>
        <taxon>Lecanorineae</taxon>
        <taxon>Ramalinaceae</taxon>
        <taxon>Ramalina</taxon>
    </lineage>
</organism>
<dbReference type="PROSITE" id="PS00658">
    <property type="entry name" value="FORK_HEAD_2"/>
    <property type="match status" value="1"/>
</dbReference>
<dbReference type="CDD" id="cd00059">
    <property type="entry name" value="FH_FOX"/>
    <property type="match status" value="1"/>
</dbReference>
<gene>
    <name evidence="7" type="ORF">OHK93_000400</name>
</gene>
<feature type="compositionally biased region" description="Polar residues" evidence="4">
    <location>
        <begin position="639"/>
        <end position="658"/>
    </location>
</feature>
<feature type="region of interest" description="Disordered" evidence="4">
    <location>
        <begin position="1"/>
        <end position="89"/>
    </location>
</feature>
<keyword evidence="2 3" id="KW-0539">Nucleus</keyword>
<dbReference type="InterPro" id="IPR030456">
    <property type="entry name" value="TF_fork_head_CS_2"/>
</dbReference>
<dbReference type="SUPFAM" id="SSF46785">
    <property type="entry name" value="Winged helix' DNA-binding domain"/>
    <property type="match status" value="1"/>
</dbReference>
<dbReference type="PROSITE" id="PS50039">
    <property type="entry name" value="FORK_HEAD_3"/>
    <property type="match status" value="1"/>
</dbReference>
<dbReference type="PANTHER" id="PTHR21712">
    <property type="entry name" value="PRE-RRNA-PROCESSING PROTEIN FHL1"/>
    <property type="match status" value="1"/>
</dbReference>
<feature type="compositionally biased region" description="Acidic residues" evidence="4">
    <location>
        <begin position="64"/>
        <end position="75"/>
    </location>
</feature>
<sequence length="886" mass="98448">MEAANDRTNGILKAHMNGTIRESIEASDDHDQENNIHSGTYTTLGNPSDHHQTNQQFAGALPSPEEDDVQYESDSADGGSSSSQGNMAPDVRAYAKLEFADGDFYMTTHAVELGRESDETRSRTKYLTASENEIDLSLSPETQDKKEPGFSLNDGRRTSTESSREHPRKDYNSVAVPPSSDPGNPDNTNLIFPNDCPLIPISPPETYEGRPGNHKSISRRHIRISFNFEKYYFEITFLGRNGGFLDEEYFAGSTTEPLVSGSVIQIGGLGIRFYLPEVPLGETGADEVRGQEYEPLEEDEEETPVEEDEIEGEASELSDLEPEGKMETRNRGRRKPKPEPEPETNRRKGPGRPPKNGVMSKREQAELARQAKAKAKNRSSGQKHGRGKTAKAVELEESSLQPSGKRKYTKRKKSRQDEEQGARESTEKTESEMPEQDLGNKASKVQKERKPAKPPRSPSPEIRQEDYTEEQLQKPPASYVILIHEALTSSESGHMSLPQIYKAIERRHPFFKFRVTTQGWQSSVRHNLGQHQAFRKIEREGKGWMWGYDETVSIEREKKRRATPPPTTTSQPRYFPQQPAPQSQPTSYQHPHIQYPKSYVPPNGMPQMNGYHIPPGMQHSPLPPRPPFPAPANPLNMILNATKSGSSYKSPYDTSSNPTPRPSDPVNPQLQAPPQTNGINGHHQSHEAIGQQARPHYPNGQPNTNSSSNVIFQSPSQNGALVPGWEASGSKLGINERTMDELRKFKKTMLNECNEQLEVSQLIDSAINRVVKVSQQSSMPSNQYQTQEETIMATVDKLLKDIKAADENDQKAQAQSTEMSVEKRSGTADDPTGAKAAAAIAPSISLGGRRSSDHESNGVNQTNGLKHARTPSATDDIVQQAKRRSG</sequence>
<protein>
    <submittedName>
        <fullName evidence="7">Uncharacterized protein</fullName>
    </submittedName>
</protein>
<feature type="compositionally biased region" description="Polar residues" evidence="4">
    <location>
        <begin position="700"/>
        <end position="719"/>
    </location>
</feature>
<reference evidence="7" key="1">
    <citation type="journal article" date="2023" name="Genome Biol. Evol.">
        <title>First Whole Genome Sequence and Flow Cytometry Genome Size Data for the Lichen-Forming Fungus Ramalina farinacea (Ascomycota).</title>
        <authorList>
            <person name="Llewellyn T."/>
            <person name="Mian S."/>
            <person name="Hill R."/>
            <person name="Leitch I.J."/>
            <person name="Gaya E."/>
        </authorList>
    </citation>
    <scope>NUCLEOTIDE SEQUENCE</scope>
    <source>
        <strain evidence="7">LIQ254RAFAR</strain>
    </source>
</reference>
<feature type="compositionally biased region" description="Low complexity" evidence="4">
    <location>
        <begin position="828"/>
        <end position="845"/>
    </location>
</feature>
<comment type="caution">
    <text evidence="7">The sequence shown here is derived from an EMBL/GenBank/DDBJ whole genome shotgun (WGS) entry which is preliminary data.</text>
</comment>
<evidence type="ECO:0000256" key="2">
    <source>
        <dbReference type="ARBA" id="ARBA00023242"/>
    </source>
</evidence>
<feature type="region of interest" description="Disordered" evidence="4">
    <location>
        <begin position="807"/>
        <end position="886"/>
    </location>
</feature>
<dbReference type="GO" id="GO:0003700">
    <property type="term" value="F:DNA-binding transcription factor activity"/>
    <property type="evidence" value="ECO:0007669"/>
    <property type="project" value="InterPro"/>
</dbReference>
<dbReference type="Pfam" id="PF00498">
    <property type="entry name" value="FHA"/>
    <property type="match status" value="1"/>
</dbReference>
<dbReference type="InterPro" id="IPR045178">
    <property type="entry name" value="Fhl1/FHA1"/>
</dbReference>
<accession>A0AA43QET9</accession>
<evidence type="ECO:0000256" key="1">
    <source>
        <dbReference type="ARBA" id="ARBA00023125"/>
    </source>
</evidence>
<feature type="compositionally biased region" description="Basic and acidic residues" evidence="4">
    <location>
        <begin position="415"/>
        <end position="431"/>
    </location>
</feature>
<dbReference type="InterPro" id="IPR036388">
    <property type="entry name" value="WH-like_DNA-bd_sf"/>
</dbReference>
<dbReference type="GO" id="GO:0043565">
    <property type="term" value="F:sequence-specific DNA binding"/>
    <property type="evidence" value="ECO:0007669"/>
    <property type="project" value="InterPro"/>
</dbReference>
<dbReference type="InterPro" id="IPR036390">
    <property type="entry name" value="WH_DNA-bd_sf"/>
</dbReference>
<evidence type="ECO:0000256" key="4">
    <source>
        <dbReference type="SAM" id="MobiDB-lite"/>
    </source>
</evidence>
<feature type="compositionally biased region" description="Basic and acidic residues" evidence="4">
    <location>
        <begin position="337"/>
        <end position="346"/>
    </location>
</feature>
<dbReference type="PROSITE" id="PS50006">
    <property type="entry name" value="FHA_DOMAIN"/>
    <property type="match status" value="1"/>
</dbReference>
<feature type="compositionally biased region" description="Basic residues" evidence="4">
    <location>
        <begin position="371"/>
        <end position="389"/>
    </location>
</feature>